<dbReference type="InterPro" id="IPR002591">
    <property type="entry name" value="Phosphodiest/P_Trfase"/>
</dbReference>
<feature type="signal peptide" evidence="1">
    <location>
        <begin position="1"/>
        <end position="32"/>
    </location>
</feature>
<sequence length="554" mass="57447">MFRRPARPVTAVAAALAAVGALTATATAPASAHTPVARAGATARHVLLLSVDGLHQSDLAWYVAHHPDSALARLATGGVEYTHASTTVPSDSFPGMIGQLTGGNPGTTGVYYDDTYSNALLPAGTTGCTGAKPGAEVDLTEDLDRNKDSLDAGQGLSGLPGSILNMTGDASSLTDPSKLPVDPKTCKPVYPHSYLKVNTVFDVARKAGLRTAWSDKHVAYEILDGPSGTGVQDLFAPEINSAATGYPAGDDWTKDNAATEQYDGYKVRAVLNEIDGYDHSRTHEVGTPAVFGMNFQSVSTAQKLPGSDGLTGGYLAKGVPGPLLVKNLAFVDKEVGAFLAELRRRHLDGSTTVILSAKHGQSPTDPKALTRIDDGPLLDGLNAAWKAAHPGAGDLVAHAVDDDAMLLWLTDRSTAATEFAKAYLLARSGTGNGIDGTAKPFTASGLKTLYAGAAAARYFHVLPGDARVPDLFGVTQYGVVYTGGKGKIAEHGGAHADDLDVPLVVSGAGAPRGVRVGGSVETTQIAPTILRLLGLNPEALDAVRVEHTRVLPTR</sequence>
<dbReference type="PANTHER" id="PTHR10151">
    <property type="entry name" value="ECTONUCLEOTIDE PYROPHOSPHATASE/PHOSPHODIESTERASE"/>
    <property type="match status" value="1"/>
</dbReference>
<name>A0ABY6EAY8_9ACTN</name>
<evidence type="ECO:0000313" key="3">
    <source>
        <dbReference type="Proteomes" id="UP001061298"/>
    </source>
</evidence>
<protein>
    <submittedName>
        <fullName evidence="2">Alkaline phosphatase family protein</fullName>
    </submittedName>
</protein>
<dbReference type="Pfam" id="PF01663">
    <property type="entry name" value="Phosphodiest"/>
    <property type="match status" value="2"/>
</dbReference>
<dbReference type="SUPFAM" id="SSF53649">
    <property type="entry name" value="Alkaline phosphatase-like"/>
    <property type="match status" value="1"/>
</dbReference>
<dbReference type="Proteomes" id="UP001061298">
    <property type="component" value="Chromosome"/>
</dbReference>
<accession>A0ABY6EAY8</accession>
<evidence type="ECO:0000313" key="2">
    <source>
        <dbReference type="EMBL" id="UXY23844.1"/>
    </source>
</evidence>
<dbReference type="RefSeq" id="WP_263234055.1">
    <property type="nucleotide sequence ID" value="NZ_CP106793.1"/>
</dbReference>
<dbReference type="Gene3D" id="3.40.720.10">
    <property type="entry name" value="Alkaline Phosphatase, subunit A"/>
    <property type="match status" value="1"/>
</dbReference>
<dbReference type="InterPro" id="IPR017850">
    <property type="entry name" value="Alkaline_phosphatase_core_sf"/>
</dbReference>
<feature type="chain" id="PRO_5045661661" evidence="1">
    <location>
        <begin position="33"/>
        <end position="554"/>
    </location>
</feature>
<reference evidence="2" key="1">
    <citation type="submission" date="2022-10" db="EMBL/GenBank/DDBJ databases">
        <authorList>
            <person name="Mo P."/>
        </authorList>
    </citation>
    <scope>NUCLEOTIDE SEQUENCE</scope>
    <source>
        <strain evidence="2">HUAS 13-4</strain>
    </source>
</reference>
<organism evidence="2 3">
    <name type="scientific">Streptomyces cynarae</name>
    <dbReference type="NCBI Taxonomy" id="2981134"/>
    <lineage>
        <taxon>Bacteria</taxon>
        <taxon>Bacillati</taxon>
        <taxon>Actinomycetota</taxon>
        <taxon>Actinomycetes</taxon>
        <taxon>Kitasatosporales</taxon>
        <taxon>Streptomycetaceae</taxon>
        <taxon>Streptomyces</taxon>
    </lineage>
</organism>
<gene>
    <name evidence="2" type="ORF">N8I84_37970</name>
</gene>
<keyword evidence="1" id="KW-0732">Signal</keyword>
<dbReference type="PANTHER" id="PTHR10151:SF120">
    <property type="entry name" value="BIS(5'-ADENOSYL)-TRIPHOSPHATASE"/>
    <property type="match status" value="1"/>
</dbReference>
<evidence type="ECO:0000256" key="1">
    <source>
        <dbReference type="SAM" id="SignalP"/>
    </source>
</evidence>
<dbReference type="EMBL" id="CP106793">
    <property type="protein sequence ID" value="UXY23844.1"/>
    <property type="molecule type" value="Genomic_DNA"/>
</dbReference>
<proteinExistence type="predicted"/>
<keyword evidence="3" id="KW-1185">Reference proteome</keyword>